<dbReference type="AlphaFoldDB" id="A0A9Q6EHM0"/>
<protein>
    <submittedName>
        <fullName evidence="1">Uncharacterized protein</fullName>
    </submittedName>
</protein>
<accession>A0A9Q6EHM0</accession>
<comment type="caution">
    <text evidence="1">The sequence shown here is derived from an EMBL/GenBank/DDBJ whole genome shotgun (WGS) entry which is preliminary data.</text>
</comment>
<dbReference type="GeneID" id="57098884"/>
<dbReference type="SUPFAM" id="SSF82771">
    <property type="entry name" value="GIY-YIG endonuclease"/>
    <property type="match status" value="1"/>
</dbReference>
<evidence type="ECO:0000313" key="2">
    <source>
        <dbReference type="Proteomes" id="UP000222310"/>
    </source>
</evidence>
<dbReference type="Proteomes" id="UP000222310">
    <property type="component" value="Unassembled WGS sequence"/>
</dbReference>
<sequence>MRRKWLSLALNNIPSSSGVYGFKVGKRWLYIGKADNLKRRLTQRHIPLQIALECFPRANLYYILSETPLRLEKQLHEQLKPEWNGRTAIRGGKFPSCEIPYDIKMTPEERHKALSVIGF</sequence>
<name>A0A9Q6EHM0_NOSLI</name>
<gene>
    <name evidence="1" type="ORF">VF08_36065</name>
</gene>
<proteinExistence type="predicted"/>
<dbReference type="RefSeq" id="WP_099072589.1">
    <property type="nucleotide sequence ID" value="NZ_LAHD01000202.1"/>
</dbReference>
<evidence type="ECO:0000313" key="1">
    <source>
        <dbReference type="EMBL" id="PHJ93053.1"/>
    </source>
</evidence>
<dbReference type="InterPro" id="IPR035901">
    <property type="entry name" value="GIY-YIG_endonuc_sf"/>
</dbReference>
<reference evidence="1 2" key="1">
    <citation type="submission" date="2015-02" db="EMBL/GenBank/DDBJ databases">
        <title>Nostoc linckia genome annotation.</title>
        <authorList>
            <person name="Zhou Z."/>
        </authorList>
    </citation>
    <scope>NUCLEOTIDE SEQUENCE [LARGE SCALE GENOMIC DNA]</scope>
    <source>
        <strain evidence="2">z8</strain>
    </source>
</reference>
<dbReference type="EMBL" id="LAHD01000202">
    <property type="protein sequence ID" value="PHJ93053.1"/>
    <property type="molecule type" value="Genomic_DNA"/>
</dbReference>
<dbReference type="Gene3D" id="3.40.1440.10">
    <property type="entry name" value="GIY-YIG endonuclease"/>
    <property type="match status" value="1"/>
</dbReference>
<organism evidence="1 2">
    <name type="scientific">Nostoc linckia z8</name>
    <dbReference type="NCBI Taxonomy" id="1628746"/>
    <lineage>
        <taxon>Bacteria</taxon>
        <taxon>Bacillati</taxon>
        <taxon>Cyanobacteriota</taxon>
        <taxon>Cyanophyceae</taxon>
        <taxon>Nostocales</taxon>
        <taxon>Nostocaceae</taxon>
        <taxon>Nostoc</taxon>
    </lineage>
</organism>